<evidence type="ECO:0000313" key="2">
    <source>
        <dbReference type="EMBL" id="GGQ93261.1"/>
    </source>
</evidence>
<dbReference type="EMBL" id="BMSX01000001">
    <property type="protein sequence ID" value="GGQ93261.1"/>
    <property type="molecule type" value="Genomic_DNA"/>
</dbReference>
<dbReference type="Proteomes" id="UP000658320">
    <property type="component" value="Unassembled WGS sequence"/>
</dbReference>
<accession>A0A918BUJ3</accession>
<comment type="caution">
    <text evidence="2">The sequence shown here is derived from an EMBL/GenBank/DDBJ whole genome shotgun (WGS) entry which is preliminary data.</text>
</comment>
<proteinExistence type="predicted"/>
<reference evidence="2" key="1">
    <citation type="journal article" date="2014" name="Int. J. Syst. Evol. Microbiol.">
        <title>Complete genome sequence of Corynebacterium casei LMG S-19264T (=DSM 44701T), isolated from a smear-ripened cheese.</title>
        <authorList>
            <consortium name="US DOE Joint Genome Institute (JGI-PGF)"/>
            <person name="Walter F."/>
            <person name="Albersmeier A."/>
            <person name="Kalinowski J."/>
            <person name="Ruckert C."/>
        </authorList>
    </citation>
    <scope>NUCLEOTIDE SEQUENCE</scope>
    <source>
        <strain evidence="2">JCM 4346</strain>
    </source>
</reference>
<gene>
    <name evidence="2" type="ORF">GCM10010251_04930</name>
</gene>
<feature type="compositionally biased region" description="Basic and acidic residues" evidence="1">
    <location>
        <begin position="24"/>
        <end position="41"/>
    </location>
</feature>
<evidence type="ECO:0000313" key="3">
    <source>
        <dbReference type="Proteomes" id="UP000658320"/>
    </source>
</evidence>
<protein>
    <submittedName>
        <fullName evidence="2">Uncharacterized protein</fullName>
    </submittedName>
</protein>
<sequence>MRLPVEADPGALVRRGTAGPQHDQPGEHGHGERDEDGRDDLAQMLGDGSGRAVAVGVPVSAAGTAVTATVATAVSVVAVAVAVVMATTGAVLATTGPWSVPTARLLTAARSRRATVSGTAASVRGPLIVRAGEVAVGSRTRAGTKAGTEAGAGTGAGTVAVSGARSAGRFGGWVRRMVCRGHRPIIARTTGALCSPRPNCR</sequence>
<evidence type="ECO:0000256" key="1">
    <source>
        <dbReference type="SAM" id="MobiDB-lite"/>
    </source>
</evidence>
<dbReference type="AlphaFoldDB" id="A0A918BUJ3"/>
<feature type="region of interest" description="Disordered" evidence="1">
    <location>
        <begin position="1"/>
        <end position="45"/>
    </location>
</feature>
<organism evidence="2 3">
    <name type="scientific">Streptomyces aurantiogriseus</name>
    <dbReference type="NCBI Taxonomy" id="66870"/>
    <lineage>
        <taxon>Bacteria</taxon>
        <taxon>Bacillati</taxon>
        <taxon>Actinomycetota</taxon>
        <taxon>Actinomycetes</taxon>
        <taxon>Kitasatosporales</taxon>
        <taxon>Streptomycetaceae</taxon>
        <taxon>Streptomyces</taxon>
    </lineage>
</organism>
<reference evidence="2" key="2">
    <citation type="submission" date="2020-09" db="EMBL/GenBank/DDBJ databases">
        <authorList>
            <person name="Sun Q."/>
            <person name="Ohkuma M."/>
        </authorList>
    </citation>
    <scope>NUCLEOTIDE SEQUENCE</scope>
    <source>
        <strain evidence="2">JCM 4346</strain>
    </source>
</reference>
<name>A0A918BUJ3_9ACTN</name>
<keyword evidence="3" id="KW-1185">Reference proteome</keyword>